<dbReference type="InterPro" id="IPR029061">
    <property type="entry name" value="THDP-binding"/>
</dbReference>
<keyword evidence="2 3" id="KW-0786">Thiamine pyrophosphate</keyword>
<proteinExistence type="inferred from homology"/>
<dbReference type="PANTHER" id="PTHR18968">
    <property type="entry name" value="THIAMINE PYROPHOSPHATE ENZYMES"/>
    <property type="match status" value="1"/>
</dbReference>
<feature type="domain" description="Thiamine pyrophosphate enzyme TPP-binding" evidence="5">
    <location>
        <begin position="390"/>
        <end position="536"/>
    </location>
</feature>
<dbReference type="InterPro" id="IPR011766">
    <property type="entry name" value="TPP_enzyme_TPP-bd"/>
</dbReference>
<dbReference type="InterPro" id="IPR029035">
    <property type="entry name" value="DHS-like_NAD/FAD-binding_dom"/>
</dbReference>
<dbReference type="Pfam" id="PF02776">
    <property type="entry name" value="TPP_enzyme_N"/>
    <property type="match status" value="1"/>
</dbReference>
<dbReference type="Pfam" id="PF02775">
    <property type="entry name" value="TPP_enzyme_C"/>
    <property type="match status" value="1"/>
</dbReference>
<dbReference type="Gene3D" id="3.40.50.970">
    <property type="match status" value="2"/>
</dbReference>
<reference evidence="7 8" key="1">
    <citation type="journal article" date="2016" name="Antonie Van Leeuwenhoek">
        <title>Bacillus depressus sp. nov., isolated from soil of a sunflower field.</title>
        <authorList>
            <person name="Wei X."/>
            <person name="Xin D."/>
            <person name="Xin Y."/>
            <person name="Zhang H."/>
            <person name="Wang T."/>
            <person name="Zhang J."/>
        </authorList>
    </citation>
    <scope>NUCLEOTIDE SEQUENCE [LARGE SCALE GENOMIC DNA]</scope>
    <source>
        <strain evidence="7 8">BZ1</strain>
    </source>
</reference>
<dbReference type="SUPFAM" id="SSF52467">
    <property type="entry name" value="DHS-like NAD/FAD-binding domain"/>
    <property type="match status" value="1"/>
</dbReference>
<dbReference type="GO" id="GO:0003984">
    <property type="term" value="F:acetolactate synthase activity"/>
    <property type="evidence" value="ECO:0007669"/>
    <property type="project" value="TreeGrafter"/>
</dbReference>
<dbReference type="GO" id="GO:0000287">
    <property type="term" value="F:magnesium ion binding"/>
    <property type="evidence" value="ECO:0007669"/>
    <property type="project" value="InterPro"/>
</dbReference>
<dbReference type="AlphaFoldDB" id="A0A6L3V7W2"/>
<evidence type="ECO:0000313" key="8">
    <source>
        <dbReference type="Proteomes" id="UP000481030"/>
    </source>
</evidence>
<dbReference type="GO" id="GO:0030976">
    <property type="term" value="F:thiamine pyrophosphate binding"/>
    <property type="evidence" value="ECO:0007669"/>
    <property type="project" value="InterPro"/>
</dbReference>
<dbReference type="Proteomes" id="UP000481030">
    <property type="component" value="Unassembled WGS sequence"/>
</dbReference>
<dbReference type="Gene3D" id="3.40.50.1220">
    <property type="entry name" value="TPP-binding domain"/>
    <property type="match status" value="1"/>
</dbReference>
<dbReference type="EMBL" id="WBOS01000003">
    <property type="protein sequence ID" value="KAB2336810.1"/>
    <property type="molecule type" value="Genomic_DNA"/>
</dbReference>
<dbReference type="Pfam" id="PF00205">
    <property type="entry name" value="TPP_enzyme_M"/>
    <property type="match status" value="1"/>
</dbReference>
<dbReference type="InterPro" id="IPR000399">
    <property type="entry name" value="TPP-bd_CS"/>
</dbReference>
<dbReference type="NCBIfam" id="NF006052">
    <property type="entry name" value="PRK08199.1"/>
    <property type="match status" value="1"/>
</dbReference>
<dbReference type="GO" id="GO:0050660">
    <property type="term" value="F:flavin adenine dinucleotide binding"/>
    <property type="evidence" value="ECO:0007669"/>
    <property type="project" value="TreeGrafter"/>
</dbReference>
<comment type="caution">
    <text evidence="7">The sequence shown here is derived from an EMBL/GenBank/DDBJ whole genome shotgun (WGS) entry which is preliminary data.</text>
</comment>
<gene>
    <name evidence="7" type="ORF">F7731_10710</name>
</gene>
<dbReference type="InterPro" id="IPR012001">
    <property type="entry name" value="Thiamin_PyroP_enz_TPP-bd_dom"/>
</dbReference>
<dbReference type="GO" id="GO:0005948">
    <property type="term" value="C:acetolactate synthase complex"/>
    <property type="evidence" value="ECO:0007669"/>
    <property type="project" value="TreeGrafter"/>
</dbReference>
<evidence type="ECO:0000256" key="1">
    <source>
        <dbReference type="ARBA" id="ARBA00007812"/>
    </source>
</evidence>
<dbReference type="SUPFAM" id="SSF52518">
    <property type="entry name" value="Thiamin diphosphate-binding fold (THDP-binding)"/>
    <property type="match status" value="2"/>
</dbReference>
<dbReference type="InterPro" id="IPR012000">
    <property type="entry name" value="Thiamin_PyroP_enz_cen_dom"/>
</dbReference>
<name>A0A6L3V7W2_9BACI</name>
<organism evidence="7 8">
    <name type="scientific">Cytobacillus depressus</name>
    <dbReference type="NCBI Taxonomy" id="1602942"/>
    <lineage>
        <taxon>Bacteria</taxon>
        <taxon>Bacillati</taxon>
        <taxon>Bacillota</taxon>
        <taxon>Bacilli</taxon>
        <taxon>Bacillales</taxon>
        <taxon>Bacillaceae</taxon>
        <taxon>Cytobacillus</taxon>
    </lineage>
</organism>
<feature type="domain" description="Thiamine pyrophosphate enzyme central" evidence="4">
    <location>
        <begin position="203"/>
        <end position="336"/>
    </location>
</feature>
<dbReference type="CDD" id="cd07035">
    <property type="entry name" value="TPP_PYR_POX_like"/>
    <property type="match status" value="1"/>
</dbReference>
<evidence type="ECO:0000259" key="6">
    <source>
        <dbReference type="Pfam" id="PF02776"/>
    </source>
</evidence>
<keyword evidence="8" id="KW-1185">Reference proteome</keyword>
<feature type="domain" description="Thiamine pyrophosphate enzyme N-terminal TPP-binding" evidence="6">
    <location>
        <begin position="16"/>
        <end position="129"/>
    </location>
</feature>
<evidence type="ECO:0000259" key="5">
    <source>
        <dbReference type="Pfam" id="PF02775"/>
    </source>
</evidence>
<accession>A0A6L3V7W2</accession>
<evidence type="ECO:0000313" key="7">
    <source>
        <dbReference type="EMBL" id="KAB2336810.1"/>
    </source>
</evidence>
<dbReference type="FunFam" id="3.40.50.970:FF:000007">
    <property type="entry name" value="Acetolactate synthase"/>
    <property type="match status" value="1"/>
</dbReference>
<dbReference type="OrthoDB" id="4494979at2"/>
<evidence type="ECO:0000259" key="4">
    <source>
        <dbReference type="Pfam" id="PF00205"/>
    </source>
</evidence>
<dbReference type="PANTHER" id="PTHR18968:SF120">
    <property type="entry name" value="ACETOLACTATE SYNTHASE LARGE SUBUNIT"/>
    <property type="match status" value="1"/>
</dbReference>
<dbReference type="InterPro" id="IPR045229">
    <property type="entry name" value="TPP_enz"/>
</dbReference>
<evidence type="ECO:0000256" key="3">
    <source>
        <dbReference type="RuleBase" id="RU362132"/>
    </source>
</evidence>
<dbReference type="GO" id="GO:0009097">
    <property type="term" value="P:isoleucine biosynthetic process"/>
    <property type="evidence" value="ECO:0007669"/>
    <property type="project" value="TreeGrafter"/>
</dbReference>
<protein>
    <submittedName>
        <fullName evidence="7">Acetolactate synthase</fullName>
    </submittedName>
</protein>
<dbReference type="PROSITE" id="PS00187">
    <property type="entry name" value="TPP_ENZYMES"/>
    <property type="match status" value="1"/>
</dbReference>
<dbReference type="CDD" id="cd00568">
    <property type="entry name" value="TPP_enzymes"/>
    <property type="match status" value="1"/>
</dbReference>
<comment type="similarity">
    <text evidence="1 3">Belongs to the TPP enzyme family.</text>
</comment>
<evidence type="ECO:0000256" key="2">
    <source>
        <dbReference type="ARBA" id="ARBA00023052"/>
    </source>
</evidence>
<dbReference type="GO" id="GO:0009099">
    <property type="term" value="P:L-valine biosynthetic process"/>
    <property type="evidence" value="ECO:0007669"/>
    <property type="project" value="TreeGrafter"/>
</dbReference>
<sequence length="559" mass="61084">MITLEGDGCMRYQETMTAGKAVVECLKIEGVKHVFNVPGESFLAVLDELESQSEIELLSARHEGGAGFMAEGYAKVSGKVGVAMATRGVGGANISIAIHTAFQDSTPMVVFLGQVKREFREREGFQEVDFGRNFKEIAKWTVEISDAKRVPELVQRAFRVAQTGRPGPVVVSLPEDMLLDEALMTFGPPTQKSKPVPSPEELKKFEELLSKAERPIVIAGGGIRRSGAEDALVEFLDKYKLPVAAGYRRHDLINNEHEAYIGQFILSAPPSLIQHVKESDLVIALGTRLSEATSQDYSILPWGQSLVHVDIEASTIGKVYAPDLGIVSDLNSALKAFTKLDLDKNWSEWQAVCRRSFEKLVENPGDGSIYSEIARVIHDQLPEEAMLTMDAGNFASWFNTGFPLRRSNSLIAPTNGAMGYGLPAAVGAKHAVPDRPVIALCGDGGVMMTVQEIETSVRSKRPIVCIVFNNGKYGTIRMHQELHYPGKVIGTDIGNVDFAKMAEGMGAVGVKVENKEGFEGAFKEALSRNVTTLIDVRCHDVEHIVNGKTIRDLRSISVR</sequence>